<comment type="caution">
    <text evidence="2">The sequence shown here is derived from an EMBL/GenBank/DDBJ whole genome shotgun (WGS) entry which is preliminary data.</text>
</comment>
<keyword evidence="1" id="KW-1133">Transmembrane helix</keyword>
<evidence type="ECO:0000256" key="1">
    <source>
        <dbReference type="SAM" id="Phobius"/>
    </source>
</evidence>
<feature type="transmembrane region" description="Helical" evidence="1">
    <location>
        <begin position="49"/>
        <end position="72"/>
    </location>
</feature>
<organism evidence="2 3">
    <name type="scientific">Fulvivirga kasyanovii</name>
    <dbReference type="NCBI Taxonomy" id="396812"/>
    <lineage>
        <taxon>Bacteria</taxon>
        <taxon>Pseudomonadati</taxon>
        <taxon>Bacteroidota</taxon>
        <taxon>Cytophagia</taxon>
        <taxon>Cytophagales</taxon>
        <taxon>Fulvivirgaceae</taxon>
        <taxon>Fulvivirga</taxon>
    </lineage>
</organism>
<dbReference type="EMBL" id="SMLW01000670">
    <property type="protein sequence ID" value="MTI28686.1"/>
    <property type="molecule type" value="Genomic_DNA"/>
</dbReference>
<keyword evidence="1" id="KW-0472">Membrane</keyword>
<keyword evidence="3" id="KW-1185">Reference proteome</keyword>
<feature type="transmembrane region" description="Helical" evidence="1">
    <location>
        <begin position="84"/>
        <end position="104"/>
    </location>
</feature>
<dbReference type="Proteomes" id="UP000798808">
    <property type="component" value="Unassembled WGS sequence"/>
</dbReference>
<evidence type="ECO:0000313" key="3">
    <source>
        <dbReference type="Proteomes" id="UP000798808"/>
    </source>
</evidence>
<dbReference type="RefSeq" id="WP_155176455.1">
    <property type="nucleotide sequence ID" value="NZ_BAAAFL010000021.1"/>
</dbReference>
<reference evidence="2 3" key="1">
    <citation type="submission" date="2019-02" db="EMBL/GenBank/DDBJ databases">
        <authorList>
            <person name="Goldberg S.R."/>
            <person name="Haltli B.A."/>
            <person name="Correa H."/>
            <person name="Russell K.G."/>
        </authorList>
    </citation>
    <scope>NUCLEOTIDE SEQUENCE [LARGE SCALE GENOMIC DNA]</scope>
    <source>
        <strain evidence="2 3">JCM 16186</strain>
    </source>
</reference>
<accession>A0ABW9RXS0</accession>
<dbReference type="InterPro" id="IPR045629">
    <property type="entry name" value="DUF6232"/>
</dbReference>
<keyword evidence="1" id="KW-0812">Transmembrane</keyword>
<gene>
    <name evidence="2" type="ORF">E1163_27250</name>
</gene>
<sequence length="162" mass="18279">MKEEEIIYTDGHGVKITSDKFYAEKDEYNLDGITKIDLQRIPASNAPGITLFILGFLAIVAGSLDVFANIRYSAEEAIYVIDTNMVSIGIGVALIIGGIIWMIVAKDKYAVEIRTAEGEKQPIVSRSREYAALIVTSLKKAYFRYVKDYDYNRRRRDRVVVS</sequence>
<protein>
    <submittedName>
        <fullName evidence="2">Uncharacterized protein</fullName>
    </submittedName>
</protein>
<dbReference type="Pfam" id="PF19744">
    <property type="entry name" value="DUF6232"/>
    <property type="match status" value="1"/>
</dbReference>
<name>A0ABW9RXS0_9BACT</name>
<evidence type="ECO:0000313" key="2">
    <source>
        <dbReference type="EMBL" id="MTI28686.1"/>
    </source>
</evidence>
<proteinExistence type="predicted"/>